<organism evidence="1 2">
    <name type="scientific">Catharanthus roseus</name>
    <name type="common">Madagascar periwinkle</name>
    <name type="synonym">Vinca rosea</name>
    <dbReference type="NCBI Taxonomy" id="4058"/>
    <lineage>
        <taxon>Eukaryota</taxon>
        <taxon>Viridiplantae</taxon>
        <taxon>Streptophyta</taxon>
        <taxon>Embryophyta</taxon>
        <taxon>Tracheophyta</taxon>
        <taxon>Spermatophyta</taxon>
        <taxon>Magnoliopsida</taxon>
        <taxon>eudicotyledons</taxon>
        <taxon>Gunneridae</taxon>
        <taxon>Pentapetalae</taxon>
        <taxon>asterids</taxon>
        <taxon>lamiids</taxon>
        <taxon>Gentianales</taxon>
        <taxon>Apocynaceae</taxon>
        <taxon>Rauvolfioideae</taxon>
        <taxon>Vinceae</taxon>
        <taxon>Catharanthinae</taxon>
        <taxon>Catharanthus</taxon>
    </lineage>
</organism>
<name>A0ACC0BWU0_CATRO</name>
<keyword evidence="2" id="KW-1185">Reference proteome</keyword>
<dbReference type="EMBL" id="CM044702">
    <property type="protein sequence ID" value="KAI5677106.1"/>
    <property type="molecule type" value="Genomic_DNA"/>
</dbReference>
<evidence type="ECO:0000313" key="1">
    <source>
        <dbReference type="EMBL" id="KAI5677106.1"/>
    </source>
</evidence>
<protein>
    <submittedName>
        <fullName evidence="1">Uncharacterized protein</fullName>
    </submittedName>
</protein>
<gene>
    <name evidence="1" type="ORF">M9H77_08056</name>
</gene>
<sequence length="740" mass="82323">MGVGFGCQSDGCRVTQIRSGDKEGLYEKKERGKKRRMKNNDVKNFILSLLLFSFPFFSLQSHKQNTLTPFLSFFFSFLFSLSLQTPYYLNQPKKRSLFFLQILEPTSLLSPLCPEYRSISLDRLYNLRVLSICDRAVRVSGSSPAYCAVFLCLSGPIPFGSKVASDFDFACIFFFFASEAAIEASGDIGHQFQELQQLKEPGKAESSCRSYWVKFLAPVNGVPLILIFFLDNMSSSGTIPLIESSRFAAAGSIISIMILVCVLFVAPVNARTHHIINFRSPNLFPESFRWDPKEQHFVLSSLRHPTIVSVSDAGVVETLISDHSLPANSTFLGLAIDRHRNRIVATVHRPATKSSPVFNALAAYDLSSRSRLFLTPLSSAIDDESNPSDVANDVAVDFSGNAYVTNSGADMIWKVDGEGKDSVLSGSIIFKSHPVDRTAWYHYCGLNGIIYNSKGYLLVVQSNTGKLYKVNVDDGRVRTVILNKDLMGGDGMTIRRDGVVMVVSQQKLYFLKSQDSWGEGVVFDEMALDADGQASAVAAGEQYRVYVLYGRVNEGMSTNAERDVFSIVEVDSDLDKQEDNVWMPREVTNSDAEIVDDSPHGKFPALGMTLSFFLPLRPCLVQEFWGVPQGIVLETQDRKLSIVEILIGFHCASEFLPLLINCETAYGFKNLSLSSSSPANFNRSSLAWLDAEKSTGLSMGVYGANPWYILAMRRKYCEERSRSVYLKFKKLITGFPVSSK</sequence>
<accession>A0ACC0BWU0</accession>
<reference evidence="2" key="1">
    <citation type="journal article" date="2023" name="Nat. Plants">
        <title>Single-cell RNA sequencing provides a high-resolution roadmap for understanding the multicellular compartmentation of specialized metabolism.</title>
        <authorList>
            <person name="Sun S."/>
            <person name="Shen X."/>
            <person name="Li Y."/>
            <person name="Li Y."/>
            <person name="Wang S."/>
            <person name="Li R."/>
            <person name="Zhang H."/>
            <person name="Shen G."/>
            <person name="Guo B."/>
            <person name="Wei J."/>
            <person name="Xu J."/>
            <person name="St-Pierre B."/>
            <person name="Chen S."/>
            <person name="Sun C."/>
        </authorList>
    </citation>
    <scope>NUCLEOTIDE SEQUENCE [LARGE SCALE GENOMIC DNA]</scope>
</reference>
<proteinExistence type="predicted"/>
<dbReference type="Proteomes" id="UP001060085">
    <property type="component" value="Linkage Group LG02"/>
</dbReference>
<evidence type="ECO:0000313" key="2">
    <source>
        <dbReference type="Proteomes" id="UP001060085"/>
    </source>
</evidence>
<comment type="caution">
    <text evidence="1">The sequence shown here is derived from an EMBL/GenBank/DDBJ whole genome shotgun (WGS) entry which is preliminary data.</text>
</comment>